<evidence type="ECO:0000256" key="7">
    <source>
        <dbReference type="SAM" id="MobiDB-lite"/>
    </source>
</evidence>
<feature type="compositionally biased region" description="Basic and acidic residues" evidence="7">
    <location>
        <begin position="249"/>
        <end position="268"/>
    </location>
</feature>
<dbReference type="PANTHER" id="PTHR23003">
    <property type="entry name" value="RNA RECOGNITION MOTIF RRM DOMAIN CONTAINING PROTEIN"/>
    <property type="match status" value="1"/>
</dbReference>
<keyword evidence="3" id="KW-0677">Repeat</keyword>
<protein>
    <submittedName>
        <fullName evidence="10">Cleavage and polyadenylation specificity factor subunit CG7185</fullName>
    </submittedName>
</protein>
<feature type="region of interest" description="Disordered" evidence="7">
    <location>
        <begin position="1"/>
        <end position="135"/>
    </location>
</feature>
<sequence>METEEELHYEEEFPSGQEAPEVQGAPAAGHDVEEEDAGVHEAQSGEAPSGGPPSLHRSSEASVENQQNHQQQLQEEEEQTQQQQSQQQQLQEEEEQNQQQQNQQQHLEEEEQQQQQSQASRSGKSDQPGPGGRRTQHRVLISNLDPSVQWQDLKDFGRKVGEVNYANVIFSGGRKYGVLEYCDSQSVVLALRELEGLRLRSLPVSLKRDRGDFDSLVASAPPRWGGPPEGGPSSAFGGGRLPPPPARGYEGEGRSRSRSWERRRYSDSKRRRASPSSSAPYMAGVAAAHPASPPDGDWRGISTRPEEALPGEGAPLPSSESRRRHRSRSPRAVRDSYGGTPAHHMQEGRYVGAQAPLGCEAVGPQGGGPPRHTRDRREGGAGGLGEAPPPHHQGGFWGGTRRDDSWPERAFPPQETAPPPQREEEVLAGDLGPPPGKRAPLLRLTEAITAPAEKGGRPLPLVAWAQDSLPTALSQRQTTLLREAPEGLQGLRDGGLTACSPKHAGAKFSLCLVAEIADRGVAAEPHWLVCSSSAFKVL</sequence>
<evidence type="ECO:0000256" key="4">
    <source>
        <dbReference type="ARBA" id="ARBA00022884"/>
    </source>
</evidence>
<dbReference type="Pfam" id="PF00076">
    <property type="entry name" value="RRM_1"/>
    <property type="match status" value="1"/>
</dbReference>
<evidence type="ECO:0000313" key="9">
    <source>
        <dbReference type="Proteomes" id="UP000515125"/>
    </source>
</evidence>
<evidence type="ECO:0000256" key="6">
    <source>
        <dbReference type="PROSITE-ProRule" id="PRU00176"/>
    </source>
</evidence>
<organism evidence="9 10">
    <name type="scientific">Cyclospora cayetanensis</name>
    <dbReference type="NCBI Taxonomy" id="88456"/>
    <lineage>
        <taxon>Eukaryota</taxon>
        <taxon>Sar</taxon>
        <taxon>Alveolata</taxon>
        <taxon>Apicomplexa</taxon>
        <taxon>Conoidasida</taxon>
        <taxon>Coccidia</taxon>
        <taxon>Eucoccidiorida</taxon>
        <taxon>Eimeriorina</taxon>
        <taxon>Eimeriidae</taxon>
        <taxon>Cyclospora</taxon>
    </lineage>
</organism>
<keyword evidence="9" id="KW-1185">Reference proteome</keyword>
<dbReference type="SMART" id="SM00360">
    <property type="entry name" value="RRM"/>
    <property type="match status" value="1"/>
</dbReference>
<feature type="region of interest" description="Disordered" evidence="7">
    <location>
        <begin position="217"/>
        <end position="438"/>
    </location>
</feature>
<dbReference type="PANTHER" id="PTHR23003:SF62">
    <property type="entry name" value="SERINE_ARGININE (SR)-TYPE SHUTTLING MRNA BINDING PROTEIN NPL3"/>
    <property type="match status" value="1"/>
</dbReference>
<feature type="domain" description="RRM" evidence="8">
    <location>
        <begin position="137"/>
        <end position="209"/>
    </location>
</feature>
<dbReference type="AlphaFoldDB" id="A0A6P6RSB8"/>
<evidence type="ECO:0000256" key="1">
    <source>
        <dbReference type="ARBA" id="ARBA00004123"/>
    </source>
</evidence>
<dbReference type="Proteomes" id="UP000515125">
    <property type="component" value="Unplaced"/>
</dbReference>
<feature type="compositionally biased region" description="Basic residues" evidence="7">
    <location>
        <begin position="322"/>
        <end position="331"/>
    </location>
</feature>
<dbReference type="GO" id="GO:0003729">
    <property type="term" value="F:mRNA binding"/>
    <property type="evidence" value="ECO:0007669"/>
    <property type="project" value="TreeGrafter"/>
</dbReference>
<dbReference type="Gene3D" id="3.30.70.330">
    <property type="match status" value="1"/>
</dbReference>
<evidence type="ECO:0000313" key="10">
    <source>
        <dbReference type="RefSeq" id="XP_026190454.1"/>
    </source>
</evidence>
<evidence type="ECO:0000256" key="2">
    <source>
        <dbReference type="ARBA" id="ARBA00022664"/>
    </source>
</evidence>
<dbReference type="InterPro" id="IPR012677">
    <property type="entry name" value="Nucleotide-bd_a/b_plait_sf"/>
</dbReference>
<dbReference type="SUPFAM" id="SSF54928">
    <property type="entry name" value="RNA-binding domain, RBD"/>
    <property type="match status" value="1"/>
</dbReference>
<evidence type="ECO:0000259" key="8">
    <source>
        <dbReference type="PROSITE" id="PS50102"/>
    </source>
</evidence>
<dbReference type="GO" id="GO:0005634">
    <property type="term" value="C:nucleus"/>
    <property type="evidence" value="ECO:0007669"/>
    <property type="project" value="UniProtKB-SubCell"/>
</dbReference>
<dbReference type="GeneID" id="34620629"/>
<keyword evidence="2" id="KW-0507">mRNA processing</keyword>
<gene>
    <name evidence="10" type="primary">LOC34620629</name>
</gene>
<dbReference type="GO" id="GO:0006397">
    <property type="term" value="P:mRNA processing"/>
    <property type="evidence" value="ECO:0007669"/>
    <property type="project" value="UniProtKB-KW"/>
</dbReference>
<keyword evidence="5" id="KW-0539">Nucleus</keyword>
<dbReference type="GO" id="GO:0005737">
    <property type="term" value="C:cytoplasm"/>
    <property type="evidence" value="ECO:0007669"/>
    <property type="project" value="TreeGrafter"/>
</dbReference>
<name>A0A6P6RSB8_9EIME</name>
<proteinExistence type="predicted"/>
<dbReference type="InterPro" id="IPR035979">
    <property type="entry name" value="RBD_domain_sf"/>
</dbReference>
<dbReference type="RefSeq" id="XP_026190454.1">
    <property type="nucleotide sequence ID" value="XM_026334669.1"/>
</dbReference>
<dbReference type="InterPro" id="IPR000504">
    <property type="entry name" value="RRM_dom"/>
</dbReference>
<feature type="compositionally biased region" description="Acidic residues" evidence="7">
    <location>
        <begin position="1"/>
        <end position="13"/>
    </location>
</feature>
<evidence type="ECO:0000256" key="5">
    <source>
        <dbReference type="ARBA" id="ARBA00023242"/>
    </source>
</evidence>
<keyword evidence="4 6" id="KW-0694">RNA-binding</keyword>
<dbReference type="InterPro" id="IPR050374">
    <property type="entry name" value="RRT5_SRSF_SR"/>
</dbReference>
<feature type="compositionally biased region" description="Low complexity" evidence="7">
    <location>
        <begin position="64"/>
        <end position="73"/>
    </location>
</feature>
<comment type="subcellular location">
    <subcellularLocation>
        <location evidence="1">Nucleus</location>
    </subcellularLocation>
</comment>
<dbReference type="PROSITE" id="PS50102">
    <property type="entry name" value="RRM"/>
    <property type="match status" value="1"/>
</dbReference>
<reference evidence="10" key="1">
    <citation type="submission" date="2025-08" db="UniProtKB">
        <authorList>
            <consortium name="RefSeq"/>
        </authorList>
    </citation>
    <scope>IDENTIFICATION</scope>
</reference>
<dbReference type="OrthoDB" id="1099063at2759"/>
<accession>A0A6P6RSB8</accession>
<evidence type="ECO:0000256" key="3">
    <source>
        <dbReference type="ARBA" id="ARBA00022737"/>
    </source>
</evidence>
<feature type="compositionally biased region" description="Low complexity" evidence="7">
    <location>
        <begin position="80"/>
        <end position="90"/>
    </location>
</feature>